<proteinExistence type="predicted"/>
<dbReference type="Pfam" id="PF05569">
    <property type="entry name" value="Peptidase_M56"/>
    <property type="match status" value="1"/>
</dbReference>
<dbReference type="InterPro" id="IPR052173">
    <property type="entry name" value="Beta-lactam_resp_regulator"/>
</dbReference>
<gene>
    <name evidence="8" type="ORF">MACH26_35680</name>
</gene>
<feature type="region of interest" description="Disordered" evidence="5">
    <location>
        <begin position="448"/>
        <end position="477"/>
    </location>
</feature>
<dbReference type="InterPro" id="IPR006260">
    <property type="entry name" value="TonB/TolA_C"/>
</dbReference>
<evidence type="ECO:0000256" key="5">
    <source>
        <dbReference type="SAM" id="MobiDB-lite"/>
    </source>
</evidence>
<feature type="domain" description="TonB C-terminal" evidence="7">
    <location>
        <begin position="581"/>
        <end position="674"/>
    </location>
</feature>
<dbReference type="Proteomes" id="UP001333710">
    <property type="component" value="Chromosome"/>
</dbReference>
<keyword evidence="4 6" id="KW-0472">Membrane</keyword>
<feature type="compositionally biased region" description="Basic and acidic residues" evidence="5">
    <location>
        <begin position="466"/>
        <end position="477"/>
    </location>
</feature>
<evidence type="ECO:0000256" key="4">
    <source>
        <dbReference type="ARBA" id="ARBA00023136"/>
    </source>
</evidence>
<dbReference type="PANTHER" id="PTHR34978:SF3">
    <property type="entry name" value="SLR0241 PROTEIN"/>
    <property type="match status" value="1"/>
</dbReference>
<evidence type="ECO:0000259" key="7">
    <source>
        <dbReference type="PROSITE" id="PS52015"/>
    </source>
</evidence>
<feature type="transmembrane region" description="Helical" evidence="6">
    <location>
        <begin position="20"/>
        <end position="38"/>
    </location>
</feature>
<dbReference type="PANTHER" id="PTHR34978">
    <property type="entry name" value="POSSIBLE SENSOR-TRANSDUCER PROTEIN BLAR"/>
    <property type="match status" value="1"/>
</dbReference>
<dbReference type="RefSeq" id="WP_338294132.1">
    <property type="nucleotide sequence ID" value="NZ_AP027272.1"/>
</dbReference>
<dbReference type="InterPro" id="IPR037682">
    <property type="entry name" value="TonB_C"/>
</dbReference>
<organism evidence="8 9">
    <name type="scientific">Planctobacterium marinum</name>
    <dbReference type="NCBI Taxonomy" id="1631968"/>
    <lineage>
        <taxon>Bacteria</taxon>
        <taxon>Pseudomonadati</taxon>
        <taxon>Pseudomonadota</taxon>
        <taxon>Gammaproteobacteria</taxon>
        <taxon>Alteromonadales</taxon>
        <taxon>Alteromonadaceae</taxon>
        <taxon>Planctobacterium</taxon>
    </lineage>
</organism>
<evidence type="ECO:0000256" key="2">
    <source>
        <dbReference type="ARBA" id="ARBA00022692"/>
    </source>
</evidence>
<name>A0AA48HR01_9ALTE</name>
<dbReference type="KEGG" id="pmaw:MACH26_35680"/>
<evidence type="ECO:0000256" key="6">
    <source>
        <dbReference type="SAM" id="Phobius"/>
    </source>
</evidence>
<dbReference type="PROSITE" id="PS52015">
    <property type="entry name" value="TONB_CTD"/>
    <property type="match status" value="1"/>
</dbReference>
<accession>A0AA48HR01</accession>
<keyword evidence="2 6" id="KW-0812">Transmembrane</keyword>
<dbReference type="GO" id="GO:0016020">
    <property type="term" value="C:membrane"/>
    <property type="evidence" value="ECO:0007669"/>
    <property type="project" value="UniProtKB-SubCell"/>
</dbReference>
<evidence type="ECO:0000256" key="3">
    <source>
        <dbReference type="ARBA" id="ARBA00022989"/>
    </source>
</evidence>
<evidence type="ECO:0000313" key="8">
    <source>
        <dbReference type="EMBL" id="BDX08047.1"/>
    </source>
</evidence>
<reference evidence="8" key="1">
    <citation type="submission" date="2023-01" db="EMBL/GenBank/DDBJ databases">
        <title>Complete genome sequence of Planctobacterium marinum strain Dej080120_11.</title>
        <authorList>
            <person name="Ueki S."/>
            <person name="Maruyama F."/>
        </authorList>
    </citation>
    <scope>NUCLEOTIDE SEQUENCE</scope>
    <source>
        <strain evidence="8">Dej080120_11</strain>
    </source>
</reference>
<dbReference type="Pfam" id="PF03544">
    <property type="entry name" value="TonB_C"/>
    <property type="match status" value="1"/>
</dbReference>
<keyword evidence="3 6" id="KW-1133">Transmembrane helix</keyword>
<dbReference type="CDD" id="cd07341">
    <property type="entry name" value="M56_BlaR1_MecR1_like"/>
    <property type="match status" value="1"/>
</dbReference>
<dbReference type="AlphaFoldDB" id="A0AA48HR01"/>
<feature type="transmembrane region" description="Helical" evidence="6">
    <location>
        <begin position="50"/>
        <end position="72"/>
    </location>
</feature>
<dbReference type="GO" id="GO:0055085">
    <property type="term" value="P:transmembrane transport"/>
    <property type="evidence" value="ECO:0007669"/>
    <property type="project" value="InterPro"/>
</dbReference>
<dbReference type="NCBIfam" id="TIGR01352">
    <property type="entry name" value="tonB_Cterm"/>
    <property type="match status" value="1"/>
</dbReference>
<protein>
    <recommendedName>
        <fullName evidence="7">TonB C-terminal domain-containing protein</fullName>
    </recommendedName>
</protein>
<sequence length="685" mass="74012">MDWLNLIANSSVLHALAHTLVHFAWQGLLLALVLFLLLKNIPSRYAQLRYSISLFTLVLCVVVPVATFSLLYTPEISFQAIDMQQVVTGVSGTVAQFGEALTESGVQSVSFATAEFLDFLNVQLVHGVLPFLALCWIAGVLLLSVRVALQMVGVCQLPHQSTYLPEPQLQQLFEGLLHKLEVNPVTRLLISDKVDVPMAIGWLKPVVLLPSSMVVGLTPGQLEMLLMHELAHVRRHDYIINFFQTLVELLLFFHPAVRWVSGQIRMERECCCDDIAVAHVGNPVAYATTLTDAEMSRFQNIPELAMAASGSDLKSRILRVVGQTDCANGNARLRKSGLVAALCSVSVVLLILVTDNASEQHVSATQPDVQDEQLLEVAETAATVTARRDAIEAESPDPSVALNSGLDVANESVTQPAEKLVTPVNAEPDTTQDVEVAAVVQTSSSSGVSKLASGVIETDDSELTDNEQHSESAKGDSEDALMAELPAVDAAQEIVKQQPDFETGAEKSSLSVDIDLPAAPELSVVPDLASASVSTEDSVEQTMDSMPETGAIAKADDSESPEQSITTTIAAAKTPVQEPETTVISPVLLKGEAPVYPRQALRRGLTDQVQVSFKVNTRGQVEDIAFRGSVHRSFKKSVRRALAQWQFQPGIKNGEETVMTMQHVFSFAEPENAVLATTGTRIDAK</sequence>
<comment type="subcellular location">
    <subcellularLocation>
        <location evidence="1">Membrane</location>
        <topology evidence="1">Single-pass membrane protein</topology>
    </subcellularLocation>
</comment>
<dbReference type="EMBL" id="AP027272">
    <property type="protein sequence ID" value="BDX08047.1"/>
    <property type="molecule type" value="Genomic_DNA"/>
</dbReference>
<feature type="transmembrane region" description="Helical" evidence="6">
    <location>
        <begin position="128"/>
        <end position="149"/>
    </location>
</feature>
<evidence type="ECO:0000313" key="9">
    <source>
        <dbReference type="Proteomes" id="UP001333710"/>
    </source>
</evidence>
<dbReference type="Gene3D" id="3.30.1150.10">
    <property type="match status" value="1"/>
</dbReference>
<keyword evidence="9" id="KW-1185">Reference proteome</keyword>
<dbReference type="Gene3D" id="3.30.2010.10">
    <property type="entry name" value="Metalloproteases ('zincins'), catalytic domain"/>
    <property type="match status" value="1"/>
</dbReference>
<evidence type="ECO:0000256" key="1">
    <source>
        <dbReference type="ARBA" id="ARBA00004167"/>
    </source>
</evidence>
<feature type="transmembrane region" description="Helical" evidence="6">
    <location>
        <begin position="238"/>
        <end position="257"/>
    </location>
</feature>
<dbReference type="InterPro" id="IPR008756">
    <property type="entry name" value="Peptidase_M56"/>
</dbReference>
<dbReference type="SUPFAM" id="SSF74653">
    <property type="entry name" value="TolA/TonB C-terminal domain"/>
    <property type="match status" value="1"/>
</dbReference>